<organism evidence="5 6">
    <name type="scientific">Paragonimus westermani</name>
    <dbReference type="NCBI Taxonomy" id="34504"/>
    <lineage>
        <taxon>Eukaryota</taxon>
        <taxon>Metazoa</taxon>
        <taxon>Spiralia</taxon>
        <taxon>Lophotrochozoa</taxon>
        <taxon>Platyhelminthes</taxon>
        <taxon>Trematoda</taxon>
        <taxon>Digenea</taxon>
        <taxon>Plagiorchiida</taxon>
        <taxon>Troglotremata</taxon>
        <taxon>Troglotrematidae</taxon>
        <taxon>Paragonimus</taxon>
    </lineage>
</organism>
<accession>A0A5J4NFJ7</accession>
<proteinExistence type="predicted"/>
<keyword evidence="6" id="KW-1185">Reference proteome</keyword>
<feature type="chain" id="PRO_5023874150" evidence="4">
    <location>
        <begin position="16"/>
        <end position="272"/>
    </location>
</feature>
<dbReference type="InterPro" id="IPR040250">
    <property type="entry name" value="Nucleobindin"/>
</dbReference>
<dbReference type="PANTHER" id="PTHR19237">
    <property type="entry name" value="NUCLEOBINDIN"/>
    <property type="match status" value="1"/>
</dbReference>
<feature type="region of interest" description="Disordered" evidence="3">
    <location>
        <begin position="236"/>
        <end position="272"/>
    </location>
</feature>
<dbReference type="GO" id="GO:0005509">
    <property type="term" value="F:calcium ion binding"/>
    <property type="evidence" value="ECO:0007669"/>
    <property type="project" value="TreeGrafter"/>
</dbReference>
<dbReference type="AlphaFoldDB" id="A0A5J4NFJ7"/>
<dbReference type="PANTHER" id="PTHR19237:SF20">
    <property type="entry name" value="NUCLEOBINDIN 1"/>
    <property type="match status" value="1"/>
</dbReference>
<gene>
    <name evidence="5" type="ORF">DEA37_0014797</name>
</gene>
<protein>
    <submittedName>
        <fullName evidence="5">Nucleobindin</fullName>
    </submittedName>
</protein>
<name>A0A5J4NFJ7_9TREM</name>
<evidence type="ECO:0000256" key="3">
    <source>
        <dbReference type="SAM" id="MobiDB-lite"/>
    </source>
</evidence>
<keyword evidence="1 4" id="KW-0732">Signal</keyword>
<feature type="compositionally biased region" description="Low complexity" evidence="3">
    <location>
        <begin position="248"/>
        <end position="263"/>
    </location>
</feature>
<evidence type="ECO:0000256" key="1">
    <source>
        <dbReference type="ARBA" id="ARBA00022729"/>
    </source>
</evidence>
<comment type="caution">
    <text evidence="5">The sequence shown here is derived from an EMBL/GenBank/DDBJ whole genome shotgun (WGS) entry which is preliminary data.</text>
</comment>
<dbReference type="InterPro" id="IPR011992">
    <property type="entry name" value="EF-hand-dom_pair"/>
</dbReference>
<dbReference type="SUPFAM" id="SSF47473">
    <property type="entry name" value="EF-hand"/>
    <property type="match status" value="1"/>
</dbReference>
<dbReference type="EMBL" id="QNGE01003308">
    <property type="protein sequence ID" value="KAA3674214.1"/>
    <property type="molecule type" value="Genomic_DNA"/>
</dbReference>
<feature type="signal peptide" evidence="4">
    <location>
        <begin position="1"/>
        <end position="15"/>
    </location>
</feature>
<dbReference type="GO" id="GO:0070062">
    <property type="term" value="C:extracellular exosome"/>
    <property type="evidence" value="ECO:0007669"/>
    <property type="project" value="TreeGrafter"/>
</dbReference>
<sequence length="272" mass="31464">MFCVAYLSLLWLASPQLKLDLKEDYQKYREHLAKLQFKLLKEHKLAKPEYRQMLLEKFNEELNRIHRHAPISEPGTDAHFRKVWHDGDQLDEDTYDPTLFFQAHDYDNNARLDAHELDTTFENLLDELPAVKSGEDMELRELERTRMRNHVLNRLDENKDGLLSLDEFRVRDPIDDGWMPLQDQQQLPPLEGKTNDSYLLDLVRKNLLEHPGEPISEEIMHDLTGMQANVQEKPVPFQAPPHVDAGHAAPATTTQPPSTIQPTVATEAQAHA</sequence>
<dbReference type="InterPro" id="IPR018247">
    <property type="entry name" value="EF_Hand_1_Ca_BS"/>
</dbReference>
<dbReference type="Proteomes" id="UP000324629">
    <property type="component" value="Unassembled WGS sequence"/>
</dbReference>
<keyword evidence="2" id="KW-0106">Calcium</keyword>
<reference evidence="5 6" key="1">
    <citation type="journal article" date="2019" name="Gigascience">
        <title>Whole-genome sequence of the oriental lung fluke Paragonimus westermani.</title>
        <authorList>
            <person name="Oey H."/>
            <person name="Zakrzewski M."/>
            <person name="Narain K."/>
            <person name="Devi K.R."/>
            <person name="Agatsuma T."/>
            <person name="Nawaratna S."/>
            <person name="Gobert G.N."/>
            <person name="Jones M.K."/>
            <person name="Ragan M.A."/>
            <person name="McManus D.P."/>
            <person name="Krause L."/>
        </authorList>
    </citation>
    <scope>NUCLEOTIDE SEQUENCE [LARGE SCALE GENOMIC DNA]</scope>
    <source>
        <strain evidence="5 6">IND2009</strain>
    </source>
</reference>
<dbReference type="PROSITE" id="PS00018">
    <property type="entry name" value="EF_HAND_1"/>
    <property type="match status" value="1"/>
</dbReference>
<dbReference type="Gene3D" id="1.10.238.10">
    <property type="entry name" value="EF-hand"/>
    <property type="match status" value="1"/>
</dbReference>
<dbReference type="GO" id="GO:0005793">
    <property type="term" value="C:endoplasmic reticulum-Golgi intermediate compartment"/>
    <property type="evidence" value="ECO:0007669"/>
    <property type="project" value="TreeGrafter"/>
</dbReference>
<evidence type="ECO:0000313" key="6">
    <source>
        <dbReference type="Proteomes" id="UP000324629"/>
    </source>
</evidence>
<evidence type="ECO:0000256" key="4">
    <source>
        <dbReference type="SAM" id="SignalP"/>
    </source>
</evidence>
<evidence type="ECO:0000256" key="2">
    <source>
        <dbReference type="ARBA" id="ARBA00022837"/>
    </source>
</evidence>
<evidence type="ECO:0000313" key="5">
    <source>
        <dbReference type="EMBL" id="KAA3674214.1"/>
    </source>
</evidence>